<dbReference type="CDD" id="cd07389">
    <property type="entry name" value="MPP_PhoD"/>
    <property type="match status" value="1"/>
</dbReference>
<name>A0A6H9Z9V7_9ACTN</name>
<comment type="caution">
    <text evidence="3">The sequence shown here is derived from an EMBL/GenBank/DDBJ whole genome shotgun (WGS) entry which is preliminary data.</text>
</comment>
<dbReference type="Pfam" id="PF09423">
    <property type="entry name" value="PhoD"/>
    <property type="match status" value="1"/>
</dbReference>
<dbReference type="RefSeq" id="WP_151557324.1">
    <property type="nucleotide sequence ID" value="NZ_WBMT01000001.1"/>
</dbReference>
<dbReference type="Proteomes" id="UP000468735">
    <property type="component" value="Unassembled WGS sequence"/>
</dbReference>
<dbReference type="InterPro" id="IPR018946">
    <property type="entry name" value="PhoD-like_MPP"/>
</dbReference>
<reference evidence="3 4" key="1">
    <citation type="submission" date="2019-09" db="EMBL/GenBank/DDBJ databases">
        <title>Actinomadura physcomitrii sp. nov., a novel actinomycete isolated from moss [Physcomitrium sphaericum (Ludw) Fuernr].</title>
        <authorList>
            <person name="Zhuang X."/>
            <person name="Liu C."/>
        </authorList>
    </citation>
    <scope>NUCLEOTIDE SEQUENCE [LARGE SCALE GENOMIC DNA]</scope>
    <source>
        <strain evidence="3 4">HMC1</strain>
    </source>
</reference>
<dbReference type="InterPro" id="IPR029052">
    <property type="entry name" value="Metallo-depent_PP-like"/>
</dbReference>
<dbReference type="SUPFAM" id="SSF56300">
    <property type="entry name" value="Metallo-dependent phosphatases"/>
    <property type="match status" value="1"/>
</dbReference>
<dbReference type="InterPro" id="IPR038607">
    <property type="entry name" value="PhoD-like_sf"/>
</dbReference>
<accession>A0A6H9Z9V7</accession>
<dbReference type="InterPro" id="IPR052900">
    <property type="entry name" value="Phospholipid_Metab_Enz"/>
</dbReference>
<dbReference type="Gene3D" id="3.60.21.70">
    <property type="entry name" value="PhoD-like phosphatase"/>
    <property type="match status" value="1"/>
</dbReference>
<dbReference type="InterPro" id="IPR006311">
    <property type="entry name" value="TAT_signal"/>
</dbReference>
<dbReference type="PANTHER" id="PTHR43606">
    <property type="entry name" value="PHOSPHATASE, PUTATIVE (AFU_ORTHOLOGUE AFUA_6G08710)-RELATED"/>
    <property type="match status" value="1"/>
</dbReference>
<sequence>MSSDDNKVSRRRFIGAGGVGAAAVMLGTGALGASAAHAYTLRKAGLFTLGVASGDPSPDGFVLWTRLAPEPFAADGKGGMPDRRIRVEYEVARDERFRHVVRRGSAVAAPELGHSVHPEIAGLRPGHEYYYRFRAAGEISPVGRTRTMPPRGSQPRQLNFAVASCQAWQDGFYTAYDHMAEENLDLVVHLGDYIYEYEIAANNRRGVPVPGPQFTTETFDLARYRLQYSLYKAEAPLQKAHAAFPWIHTLDDHEVVNDWADDTVIMGRHPNPDPAAFAQRKTAAFQAFYENLPLRRSQLPAGPDIRLHRRISYGRLADFTMLDTRSHRDIQACSYGNGTGRTKNCDERFDAARTVLGDQQRRWLQDGFRTSRARWHILGNQMPMAETDWDPGPGKDVWVDPWDGYAGERNRVLAAAHDLGVRNLVVISGDRHQNYAVDLKRDYDDPDSPTVASEFVGTSITSGGDGVDVDALGRTFLSANAHMKFYNAQRGYFRVNVDRQRWRTDFRVLPYVQKPGAPISTRASFVVEDRRPGVQEA</sequence>
<dbReference type="PANTHER" id="PTHR43606:SF2">
    <property type="entry name" value="ALKALINE PHOSPHATASE FAMILY PROTEIN (AFU_ORTHOLOGUE AFUA_5G03860)"/>
    <property type="match status" value="1"/>
</dbReference>
<dbReference type="OrthoDB" id="327733at2"/>
<dbReference type="Pfam" id="PF16655">
    <property type="entry name" value="PhoD_N"/>
    <property type="match status" value="1"/>
</dbReference>
<evidence type="ECO:0000313" key="3">
    <source>
        <dbReference type="EMBL" id="KAB2352475.1"/>
    </source>
</evidence>
<feature type="domain" description="PhoD-like phosphatase metallophosphatase" evidence="1">
    <location>
        <begin position="160"/>
        <end position="506"/>
    </location>
</feature>
<dbReference type="Gene3D" id="2.60.40.380">
    <property type="entry name" value="Purple acid phosphatase-like, N-terminal"/>
    <property type="match status" value="1"/>
</dbReference>
<dbReference type="AlphaFoldDB" id="A0A6H9Z9V7"/>
<protein>
    <submittedName>
        <fullName evidence="3">Alkaline phosphatase</fullName>
    </submittedName>
</protein>
<dbReference type="PROSITE" id="PS51318">
    <property type="entry name" value="TAT"/>
    <property type="match status" value="1"/>
</dbReference>
<dbReference type="InterPro" id="IPR032093">
    <property type="entry name" value="PhoD_N"/>
</dbReference>
<proteinExistence type="predicted"/>
<feature type="domain" description="Phospholipase D N-terminal" evidence="2">
    <location>
        <begin position="49"/>
        <end position="147"/>
    </location>
</feature>
<evidence type="ECO:0000313" key="4">
    <source>
        <dbReference type="Proteomes" id="UP000468735"/>
    </source>
</evidence>
<keyword evidence="4" id="KW-1185">Reference proteome</keyword>
<gene>
    <name evidence="3" type="ORF">F8566_01980</name>
</gene>
<dbReference type="EMBL" id="WBMT01000001">
    <property type="protein sequence ID" value="KAB2352475.1"/>
    <property type="molecule type" value="Genomic_DNA"/>
</dbReference>
<evidence type="ECO:0000259" key="1">
    <source>
        <dbReference type="Pfam" id="PF09423"/>
    </source>
</evidence>
<evidence type="ECO:0000259" key="2">
    <source>
        <dbReference type="Pfam" id="PF16655"/>
    </source>
</evidence>
<organism evidence="3 4">
    <name type="scientific">Actinomadura rudentiformis</name>
    <dbReference type="NCBI Taxonomy" id="359158"/>
    <lineage>
        <taxon>Bacteria</taxon>
        <taxon>Bacillati</taxon>
        <taxon>Actinomycetota</taxon>
        <taxon>Actinomycetes</taxon>
        <taxon>Streptosporangiales</taxon>
        <taxon>Thermomonosporaceae</taxon>
        <taxon>Actinomadura</taxon>
    </lineage>
</organism>